<dbReference type="InterPro" id="IPR051395">
    <property type="entry name" value="Cytochrome_c_Peroxidase/MauG"/>
</dbReference>
<dbReference type="Pfam" id="PF03150">
    <property type="entry name" value="CCP_MauG"/>
    <property type="match status" value="1"/>
</dbReference>
<dbReference type="EMBL" id="JBGMEK010000011">
    <property type="protein sequence ID" value="MFA0810705.1"/>
    <property type="molecule type" value="Genomic_DNA"/>
</dbReference>
<dbReference type="InterPro" id="IPR013783">
    <property type="entry name" value="Ig-like_fold"/>
</dbReference>
<feature type="region of interest" description="Disordered" evidence="8">
    <location>
        <begin position="33"/>
        <end position="72"/>
    </location>
</feature>
<comment type="subcellular location">
    <subcellularLocation>
        <location evidence="1">Cell envelope</location>
    </subcellularLocation>
</comment>
<keyword evidence="5 10" id="KW-0560">Oxidoreductase</keyword>
<evidence type="ECO:0000256" key="5">
    <source>
        <dbReference type="ARBA" id="ARBA00023002"/>
    </source>
</evidence>
<dbReference type="SUPFAM" id="SSF49265">
    <property type="entry name" value="Fibronectin type III"/>
    <property type="match status" value="1"/>
</dbReference>
<keyword evidence="11" id="KW-1185">Reference proteome</keyword>
<dbReference type="PANTHER" id="PTHR30600">
    <property type="entry name" value="CYTOCHROME C PEROXIDASE-RELATED"/>
    <property type="match status" value="1"/>
</dbReference>
<feature type="compositionally biased region" description="Low complexity" evidence="8">
    <location>
        <begin position="33"/>
        <end position="45"/>
    </location>
</feature>
<evidence type="ECO:0000256" key="4">
    <source>
        <dbReference type="ARBA" id="ARBA00022729"/>
    </source>
</evidence>
<keyword evidence="10" id="KW-0575">Peroxidase</keyword>
<accession>A0ABV4NYE7</accession>
<organism evidence="10 11">
    <name type="scientific">Microbulbifer epialgicus</name>
    <dbReference type="NCBI Taxonomy" id="393907"/>
    <lineage>
        <taxon>Bacteria</taxon>
        <taxon>Pseudomonadati</taxon>
        <taxon>Pseudomonadota</taxon>
        <taxon>Gammaproteobacteria</taxon>
        <taxon>Cellvibrionales</taxon>
        <taxon>Microbulbiferaceae</taxon>
        <taxon>Microbulbifer</taxon>
    </lineage>
</organism>
<comment type="caution">
    <text evidence="10">The sequence shown here is derived from an EMBL/GenBank/DDBJ whole genome shotgun (WGS) entry which is preliminary data.</text>
</comment>
<evidence type="ECO:0000256" key="6">
    <source>
        <dbReference type="ARBA" id="ARBA00023004"/>
    </source>
</evidence>
<evidence type="ECO:0000313" key="10">
    <source>
        <dbReference type="EMBL" id="MFA0810705.1"/>
    </source>
</evidence>
<dbReference type="GO" id="GO:0004130">
    <property type="term" value="F:cytochrome-c peroxidase activity"/>
    <property type="evidence" value="ECO:0007669"/>
    <property type="project" value="UniProtKB-EC"/>
</dbReference>
<dbReference type="RefSeq" id="WP_371838279.1">
    <property type="nucleotide sequence ID" value="NZ_JBGMEK010000011.1"/>
</dbReference>
<evidence type="ECO:0000259" key="9">
    <source>
        <dbReference type="PROSITE" id="PS51007"/>
    </source>
</evidence>
<dbReference type="SUPFAM" id="SSF46626">
    <property type="entry name" value="Cytochrome c"/>
    <property type="match status" value="2"/>
</dbReference>
<protein>
    <submittedName>
        <fullName evidence="10">Cytochrome c peroxidase</fullName>
        <ecNumber evidence="10">1.11.1.5</ecNumber>
    </submittedName>
</protein>
<dbReference type="EC" id="1.11.1.5" evidence="10"/>
<keyword evidence="3 7" id="KW-0479">Metal-binding</keyword>
<dbReference type="Gene3D" id="2.60.40.10">
    <property type="entry name" value="Immunoglobulins"/>
    <property type="match status" value="1"/>
</dbReference>
<feature type="compositionally biased region" description="Basic and acidic residues" evidence="8">
    <location>
        <begin position="619"/>
        <end position="630"/>
    </location>
</feature>
<gene>
    <name evidence="10" type="ORF">ACCI49_07205</name>
</gene>
<keyword evidence="4" id="KW-0732">Signal</keyword>
<feature type="domain" description="Cytochrome c" evidence="9">
    <location>
        <begin position="438"/>
        <end position="598"/>
    </location>
</feature>
<keyword evidence="2 7" id="KW-0349">Heme</keyword>
<dbReference type="InterPro" id="IPR004852">
    <property type="entry name" value="Di-haem_cyt_c_peroxidsae"/>
</dbReference>
<evidence type="ECO:0000256" key="3">
    <source>
        <dbReference type="ARBA" id="ARBA00022723"/>
    </source>
</evidence>
<evidence type="ECO:0000256" key="2">
    <source>
        <dbReference type="ARBA" id="ARBA00022617"/>
    </source>
</evidence>
<reference evidence="10 11" key="1">
    <citation type="submission" date="2024-08" db="EMBL/GenBank/DDBJ databases">
        <authorList>
            <person name="Ishaq N."/>
        </authorList>
    </citation>
    <scope>NUCLEOTIDE SEQUENCE [LARGE SCALE GENOMIC DNA]</scope>
    <source>
        <strain evidence="10 11">DSM 18651</strain>
    </source>
</reference>
<dbReference type="InterPro" id="IPR036909">
    <property type="entry name" value="Cyt_c-like_dom_sf"/>
</dbReference>
<dbReference type="Gene3D" id="1.10.760.10">
    <property type="entry name" value="Cytochrome c-like domain"/>
    <property type="match status" value="2"/>
</dbReference>
<dbReference type="PROSITE" id="PS51007">
    <property type="entry name" value="CYTC"/>
    <property type="match status" value="2"/>
</dbReference>
<dbReference type="PROSITE" id="PS51257">
    <property type="entry name" value="PROKAR_LIPOPROTEIN"/>
    <property type="match status" value="1"/>
</dbReference>
<name>A0ABV4NYE7_9GAMM</name>
<evidence type="ECO:0000256" key="1">
    <source>
        <dbReference type="ARBA" id="ARBA00004196"/>
    </source>
</evidence>
<keyword evidence="6 7" id="KW-0408">Iron</keyword>
<evidence type="ECO:0000313" key="11">
    <source>
        <dbReference type="Proteomes" id="UP001569428"/>
    </source>
</evidence>
<dbReference type="InterPro" id="IPR036116">
    <property type="entry name" value="FN3_sf"/>
</dbReference>
<sequence>MNIQRINLEVSCTTPLRLLILSLLLLVVGCSSGSSNGDDNSPLDSATDNTGGDGNSDPDTDDNTGGETGNATAPAKLIGNAFSGSSIGLSWGRDGVTYSIYRGSEKIGETSNHYFVDQGLAVNTEYTYSVTAGNIESDTETARVSAKTLLNNTNNGLSNGADIVVENDRISSFAECNNARSALELLEGDLDSCLQAMLALNNMAAHLEDIRAFAARVRSEQHPAKVELGMRLFHSKSLSGDSDTACSSCHQPAVGCGGDGLSMPVGVNAVDPDLVGPGRSDGLNEVPIVARNAQPICNVALWTRGLFWDNRVAMTDRGLRTDSRDVSNNTESAVGTGTLALMMAQAHFPVTDAAEMGDITQFGYDNTSDSGFTAYREEILAEKLDSASWGSLFTAAFGDPAIDFSRIAEAIAAYEAVQLFIDNPFFDYVDGDQDALNSDEKRGAITFMAGNSGCTNCHAGAFFTNQGLRAVSYPQIGVGKDGSGNGADLGGNGVGSFRIPTLLNVAITGPWGHNGQFATLKRNVEHYRDRASSIAQYFAGSEMCNLAQFAGLQDCAIKVAPNGLALTQNIFNANGGGGANNLSDAEIELVVKFLGTLTDPGAANSDSNATQALIPPRDGGPDGRQLDAKDVAGNAL</sequence>
<evidence type="ECO:0000256" key="8">
    <source>
        <dbReference type="SAM" id="MobiDB-lite"/>
    </source>
</evidence>
<dbReference type="Proteomes" id="UP001569428">
    <property type="component" value="Unassembled WGS sequence"/>
</dbReference>
<dbReference type="InterPro" id="IPR009056">
    <property type="entry name" value="Cyt_c-like_dom"/>
</dbReference>
<evidence type="ECO:0000256" key="7">
    <source>
        <dbReference type="PROSITE-ProRule" id="PRU00433"/>
    </source>
</evidence>
<dbReference type="PANTHER" id="PTHR30600:SF10">
    <property type="entry name" value="BLL6722 PROTEIN"/>
    <property type="match status" value="1"/>
</dbReference>
<proteinExistence type="predicted"/>
<feature type="region of interest" description="Disordered" evidence="8">
    <location>
        <begin position="602"/>
        <end position="636"/>
    </location>
</feature>
<feature type="domain" description="Cytochrome c" evidence="9">
    <location>
        <begin position="224"/>
        <end position="367"/>
    </location>
</feature>